<feature type="non-terminal residue" evidence="8">
    <location>
        <position position="1"/>
    </location>
</feature>
<evidence type="ECO:0000256" key="6">
    <source>
        <dbReference type="PROSITE-ProRule" id="PRU00196"/>
    </source>
</evidence>
<dbReference type="InterPro" id="IPR001190">
    <property type="entry name" value="SRCR"/>
</dbReference>
<dbReference type="GO" id="GO:0016020">
    <property type="term" value="C:membrane"/>
    <property type="evidence" value="ECO:0007669"/>
    <property type="project" value="InterPro"/>
</dbReference>
<dbReference type="InterPro" id="IPR036772">
    <property type="entry name" value="SRCR-like_dom_sf"/>
</dbReference>
<evidence type="ECO:0000256" key="3">
    <source>
        <dbReference type="ARBA" id="ARBA00023157"/>
    </source>
</evidence>
<feature type="domain" description="SRCR" evidence="7">
    <location>
        <begin position="4"/>
        <end position="111"/>
    </location>
</feature>
<dbReference type="PANTHER" id="PTHR48071:SF18">
    <property type="entry name" value="DELETED IN MALIGNANT BRAIN TUMORS 1 PROTEIN-RELATED"/>
    <property type="match status" value="1"/>
</dbReference>
<accession>A7SH72</accession>
<dbReference type="InParanoid" id="A7SH72"/>
<feature type="disulfide bond" evidence="6">
    <location>
        <begin position="155"/>
        <end position="219"/>
    </location>
</feature>
<reference evidence="8 9" key="1">
    <citation type="journal article" date="2007" name="Science">
        <title>Sea anemone genome reveals ancestral eumetazoan gene repertoire and genomic organization.</title>
        <authorList>
            <person name="Putnam N.H."/>
            <person name="Srivastava M."/>
            <person name="Hellsten U."/>
            <person name="Dirks B."/>
            <person name="Chapman J."/>
            <person name="Salamov A."/>
            <person name="Terry A."/>
            <person name="Shapiro H."/>
            <person name="Lindquist E."/>
            <person name="Kapitonov V.V."/>
            <person name="Jurka J."/>
            <person name="Genikhovich G."/>
            <person name="Grigoriev I.V."/>
            <person name="Lucas S.M."/>
            <person name="Steele R.E."/>
            <person name="Finnerty J.R."/>
            <person name="Technau U."/>
            <person name="Martindale M.Q."/>
            <person name="Rokhsar D.S."/>
        </authorList>
    </citation>
    <scope>NUCLEOTIDE SEQUENCE [LARGE SCALE GENOMIC DNA]</scope>
    <source>
        <strain evidence="9">CH2 X CH6</strain>
    </source>
</reference>
<dbReference type="HOGENOM" id="CLU_002555_1_2_1"/>
<dbReference type="PROSITE" id="PS00420">
    <property type="entry name" value="SRCR_1"/>
    <property type="match status" value="1"/>
</dbReference>
<keyword evidence="9" id="KW-1185">Reference proteome</keyword>
<dbReference type="FunFam" id="3.10.250.10:FF:000001">
    <property type="entry name" value="Lysyl oxidase 4 isoform X1"/>
    <property type="match status" value="1"/>
</dbReference>
<evidence type="ECO:0000259" key="7">
    <source>
        <dbReference type="PROSITE" id="PS50287"/>
    </source>
</evidence>
<dbReference type="PhylomeDB" id="A7SH72"/>
<organism evidence="8 9">
    <name type="scientific">Nematostella vectensis</name>
    <name type="common">Starlet sea anemone</name>
    <dbReference type="NCBI Taxonomy" id="45351"/>
    <lineage>
        <taxon>Eukaryota</taxon>
        <taxon>Metazoa</taxon>
        <taxon>Cnidaria</taxon>
        <taxon>Anthozoa</taxon>
        <taxon>Hexacorallia</taxon>
        <taxon>Actiniaria</taxon>
        <taxon>Edwardsiidae</taxon>
        <taxon>Nematostella</taxon>
    </lineage>
</organism>
<dbReference type="Gene3D" id="3.10.250.10">
    <property type="entry name" value="SRCR-like domain"/>
    <property type="match status" value="2"/>
</dbReference>
<evidence type="ECO:0000313" key="8">
    <source>
        <dbReference type="EMBL" id="EDO36909.1"/>
    </source>
</evidence>
<gene>
    <name evidence="8" type="ORF">NEMVEDRAFT_v1g118215</name>
</gene>
<evidence type="ECO:0000256" key="4">
    <source>
        <dbReference type="ARBA" id="ARBA00023170"/>
    </source>
</evidence>
<dbReference type="FunFam" id="3.10.250.10:FF:000007">
    <property type="entry name" value="Soluble scavenger receptor cysteine-rich domain-containing protein SSC5D"/>
    <property type="match status" value="1"/>
</dbReference>
<dbReference type="Proteomes" id="UP000001593">
    <property type="component" value="Unassembled WGS sequence"/>
</dbReference>
<keyword evidence="4" id="KW-0675">Receptor</keyword>
<keyword evidence="2" id="KW-0677">Repeat</keyword>
<keyword evidence="1" id="KW-0732">Signal</keyword>
<feature type="disulfide bond" evidence="6">
    <location>
        <begin position="80"/>
        <end position="90"/>
    </location>
</feature>
<evidence type="ECO:0000256" key="1">
    <source>
        <dbReference type="ARBA" id="ARBA00022729"/>
    </source>
</evidence>
<protein>
    <recommendedName>
        <fullName evidence="7">SRCR domain-containing protein</fullName>
    </recommendedName>
</protein>
<feature type="disulfide bond" evidence="6">
    <location>
        <begin position="199"/>
        <end position="209"/>
    </location>
</feature>
<feature type="disulfide bond" evidence="6">
    <location>
        <begin position="36"/>
        <end position="100"/>
    </location>
</feature>
<evidence type="ECO:0000256" key="5">
    <source>
        <dbReference type="ARBA" id="ARBA00023180"/>
    </source>
</evidence>
<dbReference type="EMBL" id="DS469658">
    <property type="protein sequence ID" value="EDO36909.1"/>
    <property type="molecule type" value="Genomic_DNA"/>
</dbReference>
<dbReference type="Pfam" id="PF00530">
    <property type="entry name" value="SRCR"/>
    <property type="match status" value="2"/>
</dbReference>
<dbReference type="AlphaFoldDB" id="A7SH72"/>
<feature type="disulfide bond" evidence="6">
    <location>
        <begin position="168"/>
        <end position="229"/>
    </location>
</feature>
<evidence type="ECO:0000256" key="2">
    <source>
        <dbReference type="ARBA" id="ARBA00022737"/>
    </source>
</evidence>
<dbReference type="SUPFAM" id="SSF56487">
    <property type="entry name" value="SRCR-like"/>
    <property type="match status" value="2"/>
</dbReference>
<keyword evidence="3 6" id="KW-1015">Disulfide bond</keyword>
<dbReference type="OMA" id="GMEIHEG"/>
<keyword evidence="5" id="KW-0325">Glycoprotein</keyword>
<name>A7SH72_NEMVE</name>
<dbReference type="PRINTS" id="PR00258">
    <property type="entry name" value="SPERACTRCPTR"/>
</dbReference>
<dbReference type="PROSITE" id="PS50287">
    <property type="entry name" value="SRCR_2"/>
    <property type="match status" value="2"/>
</dbReference>
<evidence type="ECO:0000313" key="9">
    <source>
        <dbReference type="Proteomes" id="UP000001593"/>
    </source>
</evidence>
<feature type="disulfide bond" evidence="6">
    <location>
        <begin position="49"/>
        <end position="110"/>
    </location>
</feature>
<dbReference type="PANTHER" id="PTHR48071">
    <property type="entry name" value="SRCR DOMAIN-CONTAINING PROTEIN"/>
    <property type="match status" value="1"/>
</dbReference>
<dbReference type="SMART" id="SM00202">
    <property type="entry name" value="SR"/>
    <property type="match status" value="2"/>
</dbReference>
<dbReference type="STRING" id="45351.A7SH72"/>
<feature type="domain" description="SRCR" evidence="7">
    <location>
        <begin position="130"/>
        <end position="230"/>
    </location>
</feature>
<sequence>GFQVRLRGGMEIHEGRVEVFYQSYGDERVGYWGHICDDDWTLQDAHVICNQLGYQGAWNPICCGYFGQSNGRILMSSPTCTGDETSVAYCHHPGWDVPTCRDNRPVGVQCKVNSTAPLSNNYRLKGNATLRLRDGRHPNEGRVEIKHNGQWGTVCDDLWDIKDADVVCRELGYPGALSAQVRAAWGGGAGSIWLDNLECTGNESRLVDCPHNGLGIENCRHSEDAGVVCRKADTPNPDPGE</sequence>
<proteinExistence type="predicted"/>